<dbReference type="SUPFAM" id="SSF56300">
    <property type="entry name" value="Metallo-dependent phosphatases"/>
    <property type="match status" value="1"/>
</dbReference>
<proteinExistence type="predicted"/>
<comment type="caution">
    <text evidence="1">The sequence shown here is derived from an EMBL/GenBank/DDBJ whole genome shotgun (WGS) entry which is preliminary data.</text>
</comment>
<evidence type="ECO:0000313" key="1">
    <source>
        <dbReference type="EMBL" id="OCX72507.1"/>
    </source>
</evidence>
<dbReference type="AlphaFoldDB" id="A0A1C2I981"/>
<name>A0A1C2I981_ACITH</name>
<gene>
    <name evidence="1" type="ORF">A6M23_09705</name>
</gene>
<accession>A0A1C2I981</accession>
<dbReference type="InterPro" id="IPR029052">
    <property type="entry name" value="Metallo-depent_PP-like"/>
</dbReference>
<dbReference type="EMBL" id="LWRY01000109">
    <property type="protein sequence ID" value="OCX72507.1"/>
    <property type="molecule type" value="Genomic_DNA"/>
</dbReference>
<keyword evidence="2" id="KW-1185">Reference proteome</keyword>
<evidence type="ECO:0008006" key="3">
    <source>
        <dbReference type="Google" id="ProtNLM"/>
    </source>
</evidence>
<dbReference type="Gene3D" id="3.60.21.10">
    <property type="match status" value="1"/>
</dbReference>
<dbReference type="Proteomes" id="UP000095008">
    <property type="component" value="Unassembled WGS sequence"/>
</dbReference>
<protein>
    <recommendedName>
        <fullName evidence="3">Phosphoesterase</fullName>
    </recommendedName>
</protein>
<dbReference type="RefSeq" id="WP_065974004.1">
    <property type="nucleotide sequence ID" value="NZ_LWRY01000109.1"/>
</dbReference>
<evidence type="ECO:0000313" key="2">
    <source>
        <dbReference type="Proteomes" id="UP000095008"/>
    </source>
</evidence>
<sequence>MSTFFTSDSHFGHKNIIQLCNRPFSDSSEMDQAMIESWNSVVGPRDVVYHLGDFSMLPPDKISAILKKLNGVKRLIIGNHDKDPRVIPEWASKRLMAEVSVDGHKLFLCHYPMREWPGMWKGVIHLYGHVHGNLMPAPGSMDVGADIWGGKPVSLADLLAVITPFDQKSGNVSEPFRVKNWN</sequence>
<reference evidence="1" key="1">
    <citation type="journal article" date="2016" name="Int. J. Mol. Sci.">
        <title>Comparative genomics of the extreme acidophile Acidithiobacillus thiooxidans reveals intraspecific divergence and niche adaptation.</title>
        <authorList>
            <person name="Zhang X."/>
            <person name="Feng X."/>
            <person name="Tao J."/>
            <person name="Ma L."/>
            <person name="Xiao Y."/>
            <person name="Liang Y."/>
            <person name="Liu X."/>
            <person name="Yin H."/>
        </authorList>
    </citation>
    <scope>NUCLEOTIDE SEQUENCE [LARGE SCALE GENOMIC DNA]</scope>
    <source>
        <strain evidence="1">DXS-W</strain>
    </source>
</reference>
<organism evidence="1 2">
    <name type="scientific">Acidithiobacillus thiooxidans</name>
    <name type="common">Thiobacillus thiooxidans</name>
    <dbReference type="NCBI Taxonomy" id="930"/>
    <lineage>
        <taxon>Bacteria</taxon>
        <taxon>Pseudomonadati</taxon>
        <taxon>Pseudomonadota</taxon>
        <taxon>Acidithiobacillia</taxon>
        <taxon>Acidithiobacillales</taxon>
        <taxon>Acidithiobacillaceae</taxon>
        <taxon>Acidithiobacillus</taxon>
    </lineage>
</organism>